<dbReference type="SMART" id="SM00507">
    <property type="entry name" value="HNHc"/>
    <property type="match status" value="1"/>
</dbReference>
<feature type="compositionally biased region" description="Pro residues" evidence="2">
    <location>
        <begin position="429"/>
        <end position="449"/>
    </location>
</feature>
<dbReference type="GO" id="GO:0003676">
    <property type="term" value="F:nucleic acid binding"/>
    <property type="evidence" value="ECO:0007669"/>
    <property type="project" value="InterPro"/>
</dbReference>
<dbReference type="RefSeq" id="WP_085477220.1">
    <property type="nucleotide sequence ID" value="NZ_FXBM01000002.1"/>
</dbReference>
<evidence type="ECO:0000313" key="5">
    <source>
        <dbReference type="Proteomes" id="UP000193711"/>
    </source>
</evidence>
<dbReference type="GO" id="GO:0008270">
    <property type="term" value="F:zinc ion binding"/>
    <property type="evidence" value="ECO:0007669"/>
    <property type="project" value="InterPro"/>
</dbReference>
<dbReference type="CDD" id="cd00085">
    <property type="entry name" value="HNHc"/>
    <property type="match status" value="1"/>
</dbReference>
<dbReference type="InterPro" id="IPR003870">
    <property type="entry name" value="DUF222"/>
</dbReference>
<feature type="region of interest" description="Disordered" evidence="2">
    <location>
        <begin position="415"/>
        <end position="449"/>
    </location>
</feature>
<dbReference type="AlphaFoldDB" id="A0A1X7P7Q6"/>
<reference evidence="5" key="1">
    <citation type="submission" date="2017-04" db="EMBL/GenBank/DDBJ databases">
        <authorList>
            <person name="Varghese N."/>
            <person name="Submissions S."/>
        </authorList>
    </citation>
    <scope>NUCLEOTIDE SEQUENCE [LARGE SCALE GENOMIC DNA]</scope>
    <source>
        <strain evidence="5">VKM Ac-2121</strain>
    </source>
</reference>
<protein>
    <recommendedName>
        <fullName evidence="3">HNH nuclease domain-containing protein</fullName>
    </recommendedName>
</protein>
<dbReference type="InterPro" id="IPR003615">
    <property type="entry name" value="HNH_nuc"/>
</dbReference>
<evidence type="ECO:0000313" key="4">
    <source>
        <dbReference type="EMBL" id="SMH47050.1"/>
    </source>
</evidence>
<evidence type="ECO:0000259" key="3">
    <source>
        <dbReference type="SMART" id="SM00507"/>
    </source>
</evidence>
<sequence length="449" mass="48350">MAAAAETRPAEASLDEIREGADEVGRLAREASLSLLASAERLYEVYRAALAIPLAFARGGLSSSESNDLVERSLRAELAIGSGVSEWELSRELERAHLLVEDLPLTRAALAAARIRWKAGEVICSVAASLPKESRAEFDERAAELALSTTPTQLRRAVGRLRDRLHDSPLEKRHARAEQDRGVWLTPEIDGMATLSAYLPAAAAVGAHHRLDRIARNLRDGTGTSDSSRDDESGDERTLAQLRADALTDLLCDGDVAGTTPLGDGTEAPPTFVPGVRAEVRLILPATTAAGEDDGPAHLDGYGEIPATVARHLVGVAASFTRVLTDPVTGTVVSVGRTHRVPPPQMRLALQLRDQTCRFPACTRPASTSEADHTLEWRNGGQTSLDNLASLCTSHHHVRHGDRWTYVLHPDGTAEWTTPTGRHVTTRPPALPGRRPAPPPRFDDAPPPF</sequence>
<dbReference type="Pfam" id="PF01844">
    <property type="entry name" value="HNH"/>
    <property type="match status" value="1"/>
</dbReference>
<name>A0A1X7P7Q6_9MICO</name>
<dbReference type="InterPro" id="IPR002711">
    <property type="entry name" value="HNH"/>
</dbReference>
<feature type="compositionally biased region" description="Basic and acidic residues" evidence="2">
    <location>
        <begin position="227"/>
        <end position="237"/>
    </location>
</feature>
<organism evidence="4 5">
    <name type="scientific">Rathayibacter oskolensis</name>
    <dbReference type="NCBI Taxonomy" id="1891671"/>
    <lineage>
        <taxon>Bacteria</taxon>
        <taxon>Bacillati</taxon>
        <taxon>Actinomycetota</taxon>
        <taxon>Actinomycetes</taxon>
        <taxon>Micrococcales</taxon>
        <taxon>Microbacteriaceae</taxon>
        <taxon>Rathayibacter</taxon>
    </lineage>
</organism>
<dbReference type="Proteomes" id="UP000193711">
    <property type="component" value="Unassembled WGS sequence"/>
</dbReference>
<accession>A0A1X7P7Q6</accession>
<evidence type="ECO:0000256" key="1">
    <source>
        <dbReference type="ARBA" id="ARBA00023450"/>
    </source>
</evidence>
<dbReference type="GO" id="GO:0004519">
    <property type="term" value="F:endonuclease activity"/>
    <property type="evidence" value="ECO:0007669"/>
    <property type="project" value="InterPro"/>
</dbReference>
<dbReference type="Pfam" id="PF02720">
    <property type="entry name" value="DUF222"/>
    <property type="match status" value="1"/>
</dbReference>
<gene>
    <name evidence="4" type="ORF">SAMN06295885_2896</name>
</gene>
<keyword evidence="5" id="KW-1185">Reference proteome</keyword>
<dbReference type="OrthoDB" id="3261064at2"/>
<feature type="region of interest" description="Disordered" evidence="2">
    <location>
        <begin position="216"/>
        <end position="237"/>
    </location>
</feature>
<proteinExistence type="inferred from homology"/>
<dbReference type="EMBL" id="FXBM01000002">
    <property type="protein sequence ID" value="SMH47050.1"/>
    <property type="molecule type" value="Genomic_DNA"/>
</dbReference>
<evidence type="ECO:0000256" key="2">
    <source>
        <dbReference type="SAM" id="MobiDB-lite"/>
    </source>
</evidence>
<dbReference type="STRING" id="1891671.SAMN06295885_2896"/>
<comment type="similarity">
    <text evidence="1">Belongs to the Rv1128c/1148c/1588c/1702c/1945/3466 family.</text>
</comment>
<feature type="domain" description="HNH nuclease" evidence="3">
    <location>
        <begin position="345"/>
        <end position="397"/>
    </location>
</feature>